<name>A0ABR6YUB7_9FIRM</name>
<dbReference type="PANTHER" id="PTHR30592:SF1">
    <property type="entry name" value="SULFUR CARRIER PROTEIN FDHD"/>
    <property type="match status" value="1"/>
</dbReference>
<dbReference type="Proteomes" id="UP000622405">
    <property type="component" value="Unassembled WGS sequence"/>
</dbReference>
<organism evidence="3 4">
    <name type="scientific">Acetobacterium malicum</name>
    <dbReference type="NCBI Taxonomy" id="52692"/>
    <lineage>
        <taxon>Bacteria</taxon>
        <taxon>Bacillati</taxon>
        <taxon>Bacillota</taxon>
        <taxon>Clostridia</taxon>
        <taxon>Eubacteriales</taxon>
        <taxon>Eubacteriaceae</taxon>
        <taxon>Acetobacterium</taxon>
    </lineage>
</organism>
<dbReference type="InterPro" id="IPR003786">
    <property type="entry name" value="FdhD"/>
</dbReference>
<dbReference type="SUPFAM" id="SSF53927">
    <property type="entry name" value="Cytidine deaminase-like"/>
    <property type="match status" value="1"/>
</dbReference>
<dbReference type="Gene3D" id="3.40.140.10">
    <property type="entry name" value="Cytidine Deaminase, domain 2"/>
    <property type="match status" value="1"/>
</dbReference>
<keyword evidence="2" id="KW-0501">Molybdenum cofactor biosynthesis</keyword>
<accession>A0ABR6YUB7</accession>
<keyword evidence="4" id="KW-1185">Reference proteome</keyword>
<evidence type="ECO:0000256" key="1">
    <source>
        <dbReference type="ARBA" id="ARBA00022490"/>
    </source>
</evidence>
<dbReference type="Pfam" id="PF02634">
    <property type="entry name" value="FdhD-NarQ"/>
    <property type="match status" value="1"/>
</dbReference>
<evidence type="ECO:0000313" key="4">
    <source>
        <dbReference type="Proteomes" id="UP000622405"/>
    </source>
</evidence>
<proteinExistence type="predicted"/>
<protein>
    <submittedName>
        <fullName evidence="3">Formate dehydrogenase accessory sulfurtransferase FdhD</fullName>
    </submittedName>
</protein>
<evidence type="ECO:0000256" key="2">
    <source>
        <dbReference type="ARBA" id="ARBA00023150"/>
    </source>
</evidence>
<dbReference type="NCBIfam" id="TIGR00129">
    <property type="entry name" value="fdhD_narQ"/>
    <property type="match status" value="1"/>
</dbReference>
<dbReference type="Gene3D" id="3.10.20.10">
    <property type="match status" value="1"/>
</dbReference>
<dbReference type="PANTHER" id="PTHR30592">
    <property type="entry name" value="FORMATE DEHYDROGENASE"/>
    <property type="match status" value="1"/>
</dbReference>
<keyword evidence="1" id="KW-0963">Cytoplasm</keyword>
<gene>
    <name evidence="3" type="primary">fdhD</name>
    <name evidence="3" type="ORF">GH811_04055</name>
</gene>
<dbReference type="EMBL" id="WJBE01000002">
    <property type="protein sequence ID" value="MBC3898787.1"/>
    <property type="molecule type" value="Genomic_DNA"/>
</dbReference>
<reference evidence="3 4" key="1">
    <citation type="journal article" date="2020" name="mSystems">
        <title>Defining Genomic and Predicted Metabolic Features of the Acetobacterium Genus.</title>
        <authorList>
            <person name="Ross D.E."/>
            <person name="Marshall C.W."/>
            <person name="Gulliver D."/>
            <person name="May H.D."/>
            <person name="Norman R.S."/>
        </authorList>
    </citation>
    <scope>NUCLEOTIDE SEQUENCE [LARGE SCALE GENOMIC DNA]</scope>
    <source>
        <strain evidence="3 4">DSM 4132</strain>
    </source>
</reference>
<evidence type="ECO:0000313" key="3">
    <source>
        <dbReference type="EMBL" id="MBC3898787.1"/>
    </source>
</evidence>
<sequence>MEKSAMKIINETHSLSLKENFAIERIHQSTDQQLTDEKMTDMVIVEHHLDAYINDQLAFKLVCTPEKLDALVLGFLLSEGYIEKPDEIEFIYVCESGERVKVQLNKPLALPEIDHDTGSNSISCGNNRKIRQAAYAKSLISIPVHDWSHETVSMLANACNRNAGLFAETGGTHCCAMSISGELTFICEDIGRHNAVDKAIGQALMEEKKLAEAILFTTGRIPSDMVIKAIRSGIPVIASHSAPTDEAVLLARQFNLTLIGFVRGKRMNLYAGK</sequence>
<dbReference type="PIRSF" id="PIRSF015626">
    <property type="entry name" value="FdhD"/>
    <property type="match status" value="1"/>
</dbReference>
<dbReference type="InterPro" id="IPR016193">
    <property type="entry name" value="Cytidine_deaminase-like"/>
</dbReference>
<comment type="caution">
    <text evidence="3">The sequence shown here is derived from an EMBL/GenBank/DDBJ whole genome shotgun (WGS) entry which is preliminary data.</text>
</comment>